<dbReference type="Gene3D" id="1.10.630.10">
    <property type="entry name" value="Cytochrome P450"/>
    <property type="match status" value="1"/>
</dbReference>
<gene>
    <name evidence="8" type="ORF">SAMN04487818_10225</name>
</gene>
<dbReference type="InterPro" id="IPR002397">
    <property type="entry name" value="Cyt_P450_B"/>
</dbReference>
<dbReference type="Pfam" id="PF00067">
    <property type="entry name" value="p450"/>
    <property type="match status" value="1"/>
</dbReference>
<dbReference type="InterPro" id="IPR017972">
    <property type="entry name" value="Cyt_P450_CS"/>
</dbReference>
<dbReference type="PROSITE" id="PS00086">
    <property type="entry name" value="CYTOCHROME_P450"/>
    <property type="match status" value="1"/>
</dbReference>
<dbReference type="InterPro" id="IPR001128">
    <property type="entry name" value="Cyt_P450"/>
</dbReference>
<dbReference type="AlphaFoldDB" id="A0A1H9M8U9"/>
<dbReference type="Proteomes" id="UP000199051">
    <property type="component" value="Unassembled WGS sequence"/>
</dbReference>
<dbReference type="InterPro" id="IPR036396">
    <property type="entry name" value="Cyt_P450_sf"/>
</dbReference>
<sequence length="389" mass="42249">MIDSPWSVERHADVRVIRLPTGVRAWVIADHAQARAALTDARLRKSARSLREIIGAVLAGLGHPADALHVMFSDHMAFADPPDHTRLRRLVGGVFTRHRMRALLPRVEAITTDLLDSMDTVAGPVDLVGRLAAPLPMAVIGDLLGIPAVDHDRLHRWTAVLMEEDPAQVGAASTAMGGYVADLVEAKRSRPGDDLVSALVTAHDDGDRLDPAELVAMVVLLIVAGHETTANAIGNAAVTLLERPHRWRELGRDPDLLPDAVEELLRLGGALRHTTYRYTGEPVTYGTTTIPAGEIVLIGLAEANRDPAVFDAPADYRPGRPRIRSHLAFGHGIHACVGAHLGRLEIQEALRLLTARYPRARLAVAATELRRTASPMMLGYREIPVLLRP</sequence>
<dbReference type="PANTHER" id="PTHR46696:SF1">
    <property type="entry name" value="CYTOCHROME P450 YJIB-RELATED"/>
    <property type="match status" value="1"/>
</dbReference>
<dbReference type="FunFam" id="1.10.630.10:FF:000018">
    <property type="entry name" value="Cytochrome P450 monooxygenase"/>
    <property type="match status" value="1"/>
</dbReference>
<keyword evidence="6 7" id="KW-0503">Monooxygenase</keyword>
<dbReference type="GO" id="GO:0005506">
    <property type="term" value="F:iron ion binding"/>
    <property type="evidence" value="ECO:0007669"/>
    <property type="project" value="InterPro"/>
</dbReference>
<evidence type="ECO:0000256" key="7">
    <source>
        <dbReference type="RuleBase" id="RU000461"/>
    </source>
</evidence>
<keyword evidence="9" id="KW-1185">Reference proteome</keyword>
<dbReference type="PRINTS" id="PR00385">
    <property type="entry name" value="P450"/>
</dbReference>
<name>A0A1H9M8U9_9PSEU</name>
<evidence type="ECO:0000256" key="2">
    <source>
        <dbReference type="ARBA" id="ARBA00022617"/>
    </source>
</evidence>
<evidence type="ECO:0000256" key="6">
    <source>
        <dbReference type="ARBA" id="ARBA00023033"/>
    </source>
</evidence>
<dbReference type="PANTHER" id="PTHR46696">
    <property type="entry name" value="P450, PUTATIVE (EUROFUNG)-RELATED"/>
    <property type="match status" value="1"/>
</dbReference>
<evidence type="ECO:0000256" key="4">
    <source>
        <dbReference type="ARBA" id="ARBA00023002"/>
    </source>
</evidence>
<proteinExistence type="inferred from homology"/>
<keyword evidence="2 7" id="KW-0349">Heme</keyword>
<dbReference type="PRINTS" id="PR00359">
    <property type="entry name" value="BP450"/>
</dbReference>
<protein>
    <submittedName>
        <fullName evidence="8">Cytochrome P450</fullName>
    </submittedName>
</protein>
<comment type="similarity">
    <text evidence="1 7">Belongs to the cytochrome P450 family.</text>
</comment>
<evidence type="ECO:0000313" key="9">
    <source>
        <dbReference type="Proteomes" id="UP000199051"/>
    </source>
</evidence>
<keyword evidence="5 7" id="KW-0408">Iron</keyword>
<dbReference type="SUPFAM" id="SSF48264">
    <property type="entry name" value="Cytochrome P450"/>
    <property type="match status" value="1"/>
</dbReference>
<dbReference type="GO" id="GO:0020037">
    <property type="term" value="F:heme binding"/>
    <property type="evidence" value="ECO:0007669"/>
    <property type="project" value="InterPro"/>
</dbReference>
<organism evidence="8 9">
    <name type="scientific">Actinokineospora terrae</name>
    <dbReference type="NCBI Taxonomy" id="155974"/>
    <lineage>
        <taxon>Bacteria</taxon>
        <taxon>Bacillati</taxon>
        <taxon>Actinomycetota</taxon>
        <taxon>Actinomycetes</taxon>
        <taxon>Pseudonocardiales</taxon>
        <taxon>Pseudonocardiaceae</taxon>
        <taxon>Actinokineospora</taxon>
    </lineage>
</organism>
<dbReference type="GO" id="GO:0004497">
    <property type="term" value="F:monooxygenase activity"/>
    <property type="evidence" value="ECO:0007669"/>
    <property type="project" value="UniProtKB-KW"/>
</dbReference>
<evidence type="ECO:0000256" key="1">
    <source>
        <dbReference type="ARBA" id="ARBA00010617"/>
    </source>
</evidence>
<keyword evidence="3 7" id="KW-0479">Metal-binding</keyword>
<evidence type="ECO:0000313" key="8">
    <source>
        <dbReference type="EMBL" id="SER20001.1"/>
    </source>
</evidence>
<dbReference type="EMBL" id="FOGI01000002">
    <property type="protein sequence ID" value="SER20001.1"/>
    <property type="molecule type" value="Genomic_DNA"/>
</dbReference>
<evidence type="ECO:0000256" key="5">
    <source>
        <dbReference type="ARBA" id="ARBA00023004"/>
    </source>
</evidence>
<evidence type="ECO:0000256" key="3">
    <source>
        <dbReference type="ARBA" id="ARBA00022723"/>
    </source>
</evidence>
<dbReference type="STRING" id="155974.SAMN04487818_10225"/>
<dbReference type="GO" id="GO:0016705">
    <property type="term" value="F:oxidoreductase activity, acting on paired donors, with incorporation or reduction of molecular oxygen"/>
    <property type="evidence" value="ECO:0007669"/>
    <property type="project" value="InterPro"/>
</dbReference>
<keyword evidence="4 7" id="KW-0560">Oxidoreductase</keyword>
<reference evidence="9" key="1">
    <citation type="submission" date="2016-10" db="EMBL/GenBank/DDBJ databases">
        <authorList>
            <person name="Varghese N."/>
            <person name="Submissions S."/>
        </authorList>
    </citation>
    <scope>NUCLEOTIDE SEQUENCE [LARGE SCALE GENOMIC DNA]</scope>
    <source>
        <strain evidence="9">DSM 44260</strain>
    </source>
</reference>
<accession>A0A1H9M8U9</accession>
<dbReference type="CDD" id="cd11029">
    <property type="entry name" value="CYP107-like"/>
    <property type="match status" value="1"/>
</dbReference>